<gene>
    <name evidence="1" type="ORF">DSO57_1021904</name>
</gene>
<accession>A0ACC2U167</accession>
<dbReference type="Proteomes" id="UP001165960">
    <property type="component" value="Unassembled WGS sequence"/>
</dbReference>
<organism evidence="1 2">
    <name type="scientific">Entomophthora muscae</name>
    <dbReference type="NCBI Taxonomy" id="34485"/>
    <lineage>
        <taxon>Eukaryota</taxon>
        <taxon>Fungi</taxon>
        <taxon>Fungi incertae sedis</taxon>
        <taxon>Zoopagomycota</taxon>
        <taxon>Entomophthoromycotina</taxon>
        <taxon>Entomophthoromycetes</taxon>
        <taxon>Entomophthorales</taxon>
        <taxon>Entomophthoraceae</taxon>
        <taxon>Entomophthora</taxon>
    </lineage>
</organism>
<evidence type="ECO:0000313" key="2">
    <source>
        <dbReference type="Proteomes" id="UP001165960"/>
    </source>
</evidence>
<comment type="caution">
    <text evidence="1">The sequence shown here is derived from an EMBL/GenBank/DDBJ whole genome shotgun (WGS) entry which is preliminary data.</text>
</comment>
<dbReference type="EMBL" id="QTSX02001528">
    <property type="protein sequence ID" value="KAJ9080723.1"/>
    <property type="molecule type" value="Genomic_DNA"/>
</dbReference>
<proteinExistence type="predicted"/>
<evidence type="ECO:0000313" key="1">
    <source>
        <dbReference type="EMBL" id="KAJ9080723.1"/>
    </source>
</evidence>
<reference evidence="1" key="1">
    <citation type="submission" date="2022-04" db="EMBL/GenBank/DDBJ databases">
        <title>Genome of the entomopathogenic fungus Entomophthora muscae.</title>
        <authorList>
            <person name="Elya C."/>
            <person name="Lovett B.R."/>
            <person name="Lee E."/>
            <person name="Macias A.M."/>
            <person name="Hajek A.E."/>
            <person name="De Bivort B.L."/>
            <person name="Kasson M.T."/>
            <person name="De Fine Licht H.H."/>
            <person name="Stajich J.E."/>
        </authorList>
    </citation>
    <scope>NUCLEOTIDE SEQUENCE</scope>
    <source>
        <strain evidence="1">Berkeley</strain>
    </source>
</reference>
<sequence>MNSSSEKVAGGFKLQPPPSQGGASGSRPPRGRRARQGTESSLEADKIILAPADLTMHRDKVHSLFQSLSPKDGTLSAAVLVPLFRKSNLPTNLLREIWYLSDANNKGHLNEEEFDRSLKLIALAQNGVKPSLEALAEAGGNLFPSLEGVELGAILQPPPLVSGSDSIWNISAPKKEQFASAFFDLDPEGEYLDGLKARDSFISSGLSVEKLGQIWSLVDSQERGKLNLAEFLIAMHLIDLTKSGKLVNLPAKVPLELIRSVSQACGVAETTLVQPKSQTPEFDWSPTSQQIEKIQSGFSDLPKAANGEVSAKDCVGYFTNSGLPKEVLAQIWELVNVRDAGSLNSKEFLVAMVLIHGSLSGKALPLSLPRPLQDILQSQPIALPPAEAPFELKDLGVMEVVVQPELISEAIAGDVLDYTSETRTRLTVLLKELKDMHYSVQTEVKELESANTQKRTELNTLVLDHRIVVQQNYRFQAEKLRLSNEVSLLNDEIENMEAQCQTFLREESNFNTEKLTKDSRIELGFLGYNMDSASKCHQEINSLLTQLGQPTNPPPQFLT</sequence>
<keyword evidence="2" id="KW-1185">Reference proteome</keyword>
<protein>
    <submittedName>
        <fullName evidence="1">Uncharacterized protein</fullName>
    </submittedName>
</protein>
<name>A0ACC2U167_9FUNG</name>